<dbReference type="Proteomes" id="UP000290637">
    <property type="component" value="Chromosome"/>
</dbReference>
<dbReference type="OrthoDB" id="8537668at2"/>
<name>A0A4P6KZ25_9BURK</name>
<proteinExistence type="predicted"/>
<dbReference type="AlphaFoldDB" id="A0A4P6KZ25"/>
<organism evidence="1 2">
    <name type="scientific">Pseudoduganella lutea</name>
    <dbReference type="NCBI Taxonomy" id="321985"/>
    <lineage>
        <taxon>Bacteria</taxon>
        <taxon>Pseudomonadati</taxon>
        <taxon>Pseudomonadota</taxon>
        <taxon>Betaproteobacteria</taxon>
        <taxon>Burkholderiales</taxon>
        <taxon>Oxalobacteraceae</taxon>
        <taxon>Telluria group</taxon>
        <taxon>Pseudoduganella</taxon>
    </lineage>
</organism>
<dbReference type="KEGG" id="plue:EWM63_11780"/>
<accession>A0A4P6KZ25</accession>
<protein>
    <recommendedName>
        <fullName evidence="3">Pilus assembly protein</fullName>
    </recommendedName>
</protein>
<dbReference type="PROSITE" id="PS51257">
    <property type="entry name" value="PROKAR_LIPOPROTEIN"/>
    <property type="match status" value="1"/>
</dbReference>
<sequence length="91" mass="9526">MKTSLTLAVICCALAGCGEAILRTTPQWDARFGDATRAAFARQVIHPDAGRDARPVNGLDGQAAAAAQKRYQNSFAEPPAPPVFTIGIGSK</sequence>
<keyword evidence="2" id="KW-1185">Reference proteome</keyword>
<evidence type="ECO:0000313" key="1">
    <source>
        <dbReference type="EMBL" id="QBE63568.1"/>
    </source>
</evidence>
<dbReference type="RefSeq" id="WP_130186689.1">
    <property type="nucleotide sequence ID" value="NZ_CP035913.1"/>
</dbReference>
<evidence type="ECO:0000313" key="2">
    <source>
        <dbReference type="Proteomes" id="UP000290637"/>
    </source>
</evidence>
<gene>
    <name evidence="1" type="ORF">EWM63_11780</name>
</gene>
<dbReference type="EMBL" id="CP035913">
    <property type="protein sequence ID" value="QBE63568.1"/>
    <property type="molecule type" value="Genomic_DNA"/>
</dbReference>
<reference evidence="1 2" key="1">
    <citation type="submission" date="2019-02" db="EMBL/GenBank/DDBJ databases">
        <title>Draft Genome Sequences of Six Type Strains of the Genus Massilia.</title>
        <authorList>
            <person name="Miess H."/>
            <person name="Frediansyhah A."/>
            <person name="Gross H."/>
        </authorList>
    </citation>
    <scope>NUCLEOTIDE SEQUENCE [LARGE SCALE GENOMIC DNA]</scope>
    <source>
        <strain evidence="1 2">DSM 17473</strain>
    </source>
</reference>
<evidence type="ECO:0008006" key="3">
    <source>
        <dbReference type="Google" id="ProtNLM"/>
    </source>
</evidence>